<dbReference type="InterPro" id="IPR036249">
    <property type="entry name" value="Thioredoxin-like_sf"/>
</dbReference>
<evidence type="ECO:0000259" key="2">
    <source>
        <dbReference type="PROSITE" id="PS50405"/>
    </source>
</evidence>
<dbReference type="STRING" id="637679.GCA_001550055_01042"/>
<gene>
    <name evidence="3" type="ORF">SAMN04488071_1361</name>
</gene>
<protein>
    <submittedName>
        <fullName evidence="3">Glutathione S-transferase</fullName>
    </submittedName>
</protein>
<evidence type="ECO:0000259" key="1">
    <source>
        <dbReference type="PROSITE" id="PS50404"/>
    </source>
</evidence>
<dbReference type="SFLD" id="SFLDG00358">
    <property type="entry name" value="Main_(cytGST)"/>
    <property type="match status" value="1"/>
</dbReference>
<evidence type="ECO:0000313" key="4">
    <source>
        <dbReference type="Proteomes" id="UP000183685"/>
    </source>
</evidence>
<feature type="domain" description="GST N-terminal" evidence="1">
    <location>
        <begin position="1"/>
        <end position="76"/>
    </location>
</feature>
<dbReference type="PROSITE" id="PS50405">
    <property type="entry name" value="GST_CTER"/>
    <property type="match status" value="1"/>
</dbReference>
<dbReference type="SFLD" id="SFLDS00019">
    <property type="entry name" value="Glutathione_Transferase_(cytos"/>
    <property type="match status" value="1"/>
</dbReference>
<dbReference type="PANTHER" id="PTHR44051">
    <property type="entry name" value="GLUTATHIONE S-TRANSFERASE-RELATED"/>
    <property type="match status" value="1"/>
</dbReference>
<dbReference type="SUPFAM" id="SSF47616">
    <property type="entry name" value="GST C-terminal domain-like"/>
    <property type="match status" value="1"/>
</dbReference>
<sequence length="205" mass="22053">MYDLYFSPGACSLAFHTMLREVGAPFQLINKADVPEDDYAAINPTGTVPVLKDGDRYVREGAAIALAIAEAFPTDLLPVGVAGRSAREAMLFANASVHPAYSKLFFLAFNLEDGPVKTQALELAAARVAKLWAILDQRLETSAYVAGDALTIADIMLTVYANWGQFFPVDIPLGKNVQRVIADVTKRPAFQEALAAEGVTYKAAA</sequence>
<dbReference type="InterPro" id="IPR010987">
    <property type="entry name" value="Glutathione-S-Trfase_C-like"/>
</dbReference>
<keyword evidence="4" id="KW-1185">Reference proteome</keyword>
<dbReference type="Pfam" id="PF13409">
    <property type="entry name" value="GST_N_2"/>
    <property type="match status" value="1"/>
</dbReference>
<dbReference type="InterPro" id="IPR004046">
    <property type="entry name" value="GST_C"/>
</dbReference>
<dbReference type="RefSeq" id="WP_068301798.1">
    <property type="nucleotide sequence ID" value="NZ_FNAK01000003.1"/>
</dbReference>
<feature type="domain" description="GST C-terminal" evidence="2">
    <location>
        <begin position="79"/>
        <end position="205"/>
    </location>
</feature>
<dbReference type="EMBL" id="FNAK01000003">
    <property type="protein sequence ID" value="SDD81513.1"/>
    <property type="molecule type" value="Genomic_DNA"/>
</dbReference>
<dbReference type="Proteomes" id="UP000183685">
    <property type="component" value="Unassembled WGS sequence"/>
</dbReference>
<dbReference type="Gene3D" id="1.20.1050.10">
    <property type="match status" value="1"/>
</dbReference>
<dbReference type="GO" id="GO:0016740">
    <property type="term" value="F:transferase activity"/>
    <property type="evidence" value="ECO:0007669"/>
    <property type="project" value="UniProtKB-KW"/>
</dbReference>
<keyword evidence="3" id="KW-0808">Transferase</keyword>
<reference evidence="3 4" key="1">
    <citation type="submission" date="2016-10" db="EMBL/GenBank/DDBJ databases">
        <authorList>
            <person name="de Groot N.N."/>
        </authorList>
    </citation>
    <scope>NUCLEOTIDE SEQUENCE [LARGE SCALE GENOMIC DNA]</scope>
    <source>
        <strain evidence="3 4">CGMCC 1.9109</strain>
    </source>
</reference>
<dbReference type="Gene3D" id="3.40.30.10">
    <property type="entry name" value="Glutaredoxin"/>
    <property type="match status" value="1"/>
</dbReference>
<dbReference type="InterPro" id="IPR004045">
    <property type="entry name" value="Glutathione_S-Trfase_N"/>
</dbReference>
<dbReference type="SUPFAM" id="SSF52833">
    <property type="entry name" value="Thioredoxin-like"/>
    <property type="match status" value="1"/>
</dbReference>
<dbReference type="InterPro" id="IPR040079">
    <property type="entry name" value="Glutathione_S-Trfase"/>
</dbReference>
<dbReference type="SFLD" id="SFLDG01150">
    <property type="entry name" value="Main.1:_Beta-like"/>
    <property type="match status" value="1"/>
</dbReference>
<dbReference type="AlphaFoldDB" id="A0A1G6XUZ6"/>
<proteinExistence type="predicted"/>
<dbReference type="OrthoDB" id="7583243at2"/>
<name>A0A1G6XUZ6_9PROT</name>
<dbReference type="PROSITE" id="PS50404">
    <property type="entry name" value="GST_NTER"/>
    <property type="match status" value="1"/>
</dbReference>
<organism evidence="3 4">
    <name type="scientific">Kordiimonas lacus</name>
    <dbReference type="NCBI Taxonomy" id="637679"/>
    <lineage>
        <taxon>Bacteria</taxon>
        <taxon>Pseudomonadati</taxon>
        <taxon>Pseudomonadota</taxon>
        <taxon>Alphaproteobacteria</taxon>
        <taxon>Kordiimonadales</taxon>
        <taxon>Kordiimonadaceae</taxon>
        <taxon>Kordiimonas</taxon>
    </lineage>
</organism>
<evidence type="ECO:0000313" key="3">
    <source>
        <dbReference type="EMBL" id="SDD81513.1"/>
    </source>
</evidence>
<accession>A0A1G6XUZ6</accession>
<dbReference type="PANTHER" id="PTHR44051:SF8">
    <property type="entry name" value="GLUTATHIONE S-TRANSFERASE GSTA"/>
    <property type="match status" value="1"/>
</dbReference>
<dbReference type="CDD" id="cd03057">
    <property type="entry name" value="GST_N_Beta"/>
    <property type="match status" value="1"/>
</dbReference>
<dbReference type="InterPro" id="IPR036282">
    <property type="entry name" value="Glutathione-S-Trfase_C_sf"/>
</dbReference>
<dbReference type="Pfam" id="PF00043">
    <property type="entry name" value="GST_C"/>
    <property type="match status" value="1"/>
</dbReference>